<keyword evidence="3" id="KW-1185">Reference proteome</keyword>
<protein>
    <submittedName>
        <fullName evidence="2">DUF6314 family protein</fullName>
    </submittedName>
</protein>
<reference evidence="3" key="1">
    <citation type="journal article" date="2019" name="Int. J. Syst. Evol. Microbiol.">
        <title>The Global Catalogue of Microorganisms (GCM) 10K type strain sequencing project: providing services to taxonomists for standard genome sequencing and annotation.</title>
        <authorList>
            <consortium name="The Broad Institute Genomics Platform"/>
            <consortium name="The Broad Institute Genome Sequencing Center for Infectious Disease"/>
            <person name="Wu L."/>
            <person name="Ma J."/>
        </authorList>
    </citation>
    <scope>NUCLEOTIDE SEQUENCE [LARGE SCALE GENOMIC DNA]</scope>
    <source>
        <strain evidence="3">JCM 18015</strain>
    </source>
</reference>
<evidence type="ECO:0000313" key="3">
    <source>
        <dbReference type="Proteomes" id="UP001499910"/>
    </source>
</evidence>
<evidence type="ECO:0000313" key="2">
    <source>
        <dbReference type="EMBL" id="GAA5067967.1"/>
    </source>
</evidence>
<gene>
    <name evidence="2" type="ORF">GCM10023209_08080</name>
</gene>
<accession>A0ABP9KYE6</accession>
<evidence type="ECO:0000259" key="1">
    <source>
        <dbReference type="Pfam" id="PF19834"/>
    </source>
</evidence>
<feature type="domain" description="DUF6314" evidence="1">
    <location>
        <begin position="7"/>
        <end position="133"/>
    </location>
</feature>
<comment type="caution">
    <text evidence="2">The sequence shown here is derived from an EMBL/GenBank/DDBJ whole genome shotgun (WGS) entry which is preliminary data.</text>
</comment>
<dbReference type="Proteomes" id="UP001499910">
    <property type="component" value="Unassembled WGS sequence"/>
</dbReference>
<dbReference type="RefSeq" id="WP_259546528.1">
    <property type="nucleotide sequence ID" value="NZ_BAABHW010000001.1"/>
</dbReference>
<sequence length="140" mass="15962">MIALADLVGRWQLSRVIEDARAGLTGHLEGRAVWRPDGDGLRQEESGLLHYGAAAPMRAERVYLWRAEGTDLAVFFEDGRPFHRIGPGRAGDRHWCDPDTYDVTYDFTDWPRWGSVWRVSGPRKDLIIRSRFVPEDAPVT</sequence>
<name>A0ABP9KYE6_9RHOB</name>
<proteinExistence type="predicted"/>
<dbReference type="InterPro" id="IPR045632">
    <property type="entry name" value="DUF6314"/>
</dbReference>
<organism evidence="2 3">
    <name type="scientific">[Roseibacterium] beibuensis</name>
    <dbReference type="NCBI Taxonomy" id="1193142"/>
    <lineage>
        <taxon>Bacteria</taxon>
        <taxon>Pseudomonadati</taxon>
        <taxon>Pseudomonadota</taxon>
        <taxon>Alphaproteobacteria</taxon>
        <taxon>Rhodobacterales</taxon>
        <taxon>Roseobacteraceae</taxon>
        <taxon>Roseicyclus</taxon>
    </lineage>
</organism>
<dbReference type="Pfam" id="PF19834">
    <property type="entry name" value="DUF6314"/>
    <property type="match status" value="1"/>
</dbReference>
<dbReference type="EMBL" id="BAABHW010000001">
    <property type="protein sequence ID" value="GAA5067967.1"/>
    <property type="molecule type" value="Genomic_DNA"/>
</dbReference>